<name>A0A1X9T5H6_9VIRU</name>
<accession>A0A1X9T5H6</accession>
<evidence type="ECO:0000313" key="2">
    <source>
        <dbReference type="EMBL" id="ARR28952.1"/>
    </source>
</evidence>
<dbReference type="Proteomes" id="UP000203507">
    <property type="component" value="Segment"/>
</dbReference>
<keyword evidence="1" id="KW-1133">Transmembrane helix</keyword>
<keyword evidence="3" id="KW-1185">Reference proteome</keyword>
<sequence length="308" mass="35744">MEQYSRTFDLSLVDQLTTSERRDSGEEHVVYTIYVDEISPAENPFRKCLKRWTCKSLRFMLLATTIFVIVALALALMTKNRSVRHELCASGWTYWRTRCYKAFHGPHSAWKPTCIAENGYMVENSIELYSVTKFMTETMFWTVYCPTSTECYTTGTNFNKTMNSRNVLNATNFLCGKSSYHIIQNGSFCRAGWTYYDGSCYHLGLNDTVYNLKRLARKHNGVVLLRDDKYLKQHCEEHCEDSIFVNAMWNATEQRVTDLNHFEIPNDFFIKTSFSNSGTFAYNCVSKQFNVVSVEKVSRVIFKTDALQ</sequence>
<evidence type="ECO:0000313" key="3">
    <source>
        <dbReference type="Proteomes" id="UP000203507"/>
    </source>
</evidence>
<keyword evidence="1" id="KW-0472">Membrane</keyword>
<keyword evidence="1" id="KW-0812">Transmembrane</keyword>
<dbReference type="RefSeq" id="YP_009362461.1">
    <property type="nucleotide sequence ID" value="NC_034618.1"/>
</dbReference>
<dbReference type="EMBL" id="KX832224">
    <property type="protein sequence ID" value="ARR28952.1"/>
    <property type="molecule type" value="Genomic_DNA"/>
</dbReference>
<dbReference type="GeneID" id="32878286"/>
<feature type="transmembrane region" description="Helical" evidence="1">
    <location>
        <begin position="59"/>
        <end position="78"/>
    </location>
</feature>
<proteinExistence type="predicted"/>
<dbReference type="KEGG" id="vg:32878286"/>
<protein>
    <submittedName>
        <fullName evidence="2">C-type lectin protein</fullName>
    </submittedName>
</protein>
<dbReference type="GO" id="GO:0030246">
    <property type="term" value="F:carbohydrate binding"/>
    <property type="evidence" value="ECO:0007669"/>
    <property type="project" value="UniProtKB-KW"/>
</dbReference>
<organism evidence="2">
    <name type="scientific">Ranid herpesvirus 3</name>
    <dbReference type="NCBI Taxonomy" id="1987509"/>
    <lineage>
        <taxon>Viruses</taxon>
        <taxon>Duplodnaviria</taxon>
        <taxon>Heunggongvirae</taxon>
        <taxon>Peploviricota</taxon>
        <taxon>Herviviricetes</taxon>
        <taxon>Herpesvirales</taxon>
        <taxon>Alloherpesviridae</taxon>
        <taxon>Batravirus</taxon>
        <taxon>Batravirus ranidallo3</taxon>
    </lineage>
</organism>
<reference evidence="2" key="1">
    <citation type="journal article" date="2017" name="Vet. Pathol.">
        <title>Ranid Herpesvirus 3 and Proliferative Dermatitis in Free-Ranging Wild Common Frogs (Rana Temporaria).</title>
        <authorList>
            <person name="Origgi F.C."/>
            <person name="Schmidt B.R."/>
            <person name="Lohmann P."/>
            <person name="Otten P."/>
            <person name="Akdesir E."/>
            <person name="Gaschen V."/>
            <person name="Aguilar-Bultet L."/>
            <person name="Wahli T."/>
            <person name="Sattler U."/>
            <person name="Stoffel M.H."/>
        </authorList>
    </citation>
    <scope>NUCLEOTIDE SEQUENCE [LARGE SCALE GENOMIC DNA]</scope>
    <source>
        <strain evidence="2">FO1_2015</strain>
    </source>
</reference>
<keyword evidence="2" id="KW-0430">Lectin</keyword>
<evidence type="ECO:0000256" key="1">
    <source>
        <dbReference type="SAM" id="Phobius"/>
    </source>
</evidence>